<reference evidence="3" key="1">
    <citation type="journal article" date="2017" name="Nat. Ecol. Evol.">
        <title>Genome expansion and lineage-specific genetic innovations in the forest pathogenic fungi Armillaria.</title>
        <authorList>
            <person name="Sipos G."/>
            <person name="Prasanna A.N."/>
            <person name="Walter M.C."/>
            <person name="O'Connor E."/>
            <person name="Balint B."/>
            <person name="Krizsan K."/>
            <person name="Kiss B."/>
            <person name="Hess J."/>
            <person name="Varga T."/>
            <person name="Slot J."/>
            <person name="Riley R."/>
            <person name="Boka B."/>
            <person name="Rigling D."/>
            <person name="Barry K."/>
            <person name="Lee J."/>
            <person name="Mihaltcheva S."/>
            <person name="LaButti K."/>
            <person name="Lipzen A."/>
            <person name="Waldron R."/>
            <person name="Moloney N.M."/>
            <person name="Sperisen C."/>
            <person name="Kredics L."/>
            <person name="Vagvoelgyi C."/>
            <person name="Patrignani A."/>
            <person name="Fitzpatrick D."/>
            <person name="Nagy I."/>
            <person name="Doyle S."/>
            <person name="Anderson J.B."/>
            <person name="Grigoriev I.V."/>
            <person name="Gueldener U."/>
            <person name="Muensterkoetter M."/>
            <person name="Nagy L.G."/>
        </authorList>
    </citation>
    <scope>NUCLEOTIDE SEQUENCE [LARGE SCALE GENOMIC DNA]</scope>
    <source>
        <strain evidence="3">28-4</strain>
    </source>
</reference>
<proteinExistence type="predicted"/>
<evidence type="ECO:0000256" key="1">
    <source>
        <dbReference type="SAM" id="MobiDB-lite"/>
    </source>
</evidence>
<evidence type="ECO:0000313" key="2">
    <source>
        <dbReference type="EMBL" id="PBK68334.1"/>
    </source>
</evidence>
<feature type="region of interest" description="Disordered" evidence="1">
    <location>
        <begin position="1"/>
        <end position="134"/>
    </location>
</feature>
<feature type="compositionally biased region" description="Polar residues" evidence="1">
    <location>
        <begin position="87"/>
        <end position="99"/>
    </location>
</feature>
<feature type="compositionally biased region" description="Polar residues" evidence="1">
    <location>
        <begin position="46"/>
        <end position="57"/>
    </location>
</feature>
<sequence length="134" mass="14961">MLSCKRTEKLAGQARRKPNASTKDAAQCCSTRFRRTARQQERQGLWNGTNKTQTPSQARRHPRKSAAAGAAELRPMEITKRKHRASATLQHTISRNSAASGAELGPMKQRHMGTGTMNIRNGTENKRLSELEHK</sequence>
<organism evidence="2 3">
    <name type="scientific">Armillaria solidipes</name>
    <dbReference type="NCBI Taxonomy" id="1076256"/>
    <lineage>
        <taxon>Eukaryota</taxon>
        <taxon>Fungi</taxon>
        <taxon>Dikarya</taxon>
        <taxon>Basidiomycota</taxon>
        <taxon>Agaricomycotina</taxon>
        <taxon>Agaricomycetes</taxon>
        <taxon>Agaricomycetidae</taxon>
        <taxon>Agaricales</taxon>
        <taxon>Marasmiineae</taxon>
        <taxon>Physalacriaceae</taxon>
        <taxon>Armillaria</taxon>
    </lineage>
</organism>
<evidence type="ECO:0000313" key="3">
    <source>
        <dbReference type="Proteomes" id="UP000218334"/>
    </source>
</evidence>
<keyword evidence="3" id="KW-1185">Reference proteome</keyword>
<dbReference type="EMBL" id="KZ293433">
    <property type="protein sequence ID" value="PBK68334.1"/>
    <property type="molecule type" value="Genomic_DNA"/>
</dbReference>
<dbReference type="Proteomes" id="UP000218334">
    <property type="component" value="Unassembled WGS sequence"/>
</dbReference>
<feature type="compositionally biased region" description="Basic and acidic residues" evidence="1">
    <location>
        <begin position="123"/>
        <end position="134"/>
    </location>
</feature>
<gene>
    <name evidence="2" type="ORF">ARMSODRAFT_214588</name>
</gene>
<dbReference type="AlphaFoldDB" id="A0A2H3BHC5"/>
<name>A0A2H3BHC5_9AGAR</name>
<protein>
    <submittedName>
        <fullName evidence="2">Uncharacterized protein</fullName>
    </submittedName>
</protein>
<feature type="compositionally biased region" description="Polar residues" evidence="1">
    <location>
        <begin position="19"/>
        <end position="30"/>
    </location>
</feature>
<accession>A0A2H3BHC5</accession>